<evidence type="ECO:0008006" key="3">
    <source>
        <dbReference type="Google" id="ProtNLM"/>
    </source>
</evidence>
<dbReference type="AlphaFoldDB" id="A0A4D7B9T1"/>
<dbReference type="KEGG" id="pstg:E8M01_11545"/>
<dbReference type="InterPro" id="IPR010486">
    <property type="entry name" value="HNS-dep_expression_A/B"/>
</dbReference>
<name>A0A4D7B9T1_9HYPH</name>
<dbReference type="Pfam" id="PF06411">
    <property type="entry name" value="HdeA"/>
    <property type="match status" value="1"/>
</dbReference>
<gene>
    <name evidence="1" type="ORF">E8M01_11545</name>
</gene>
<evidence type="ECO:0000313" key="2">
    <source>
        <dbReference type="Proteomes" id="UP000298781"/>
    </source>
</evidence>
<keyword evidence="2" id="KW-1185">Reference proteome</keyword>
<sequence length="139" mass="15456">MSWCGSARASTAFPQRRWRRLSPACRANAPVAEGMAMRVPILLAAVVLAVVLVAPVAVRAEPIDISKFACREFLELTDDEQRMLLFWLHGYASAHADTTALDNEQFLQGAEQRLAQCRADPSRLLIPDFARAPQPRTPR</sequence>
<reference evidence="1 2" key="1">
    <citation type="submission" date="2019-04" db="EMBL/GenBank/DDBJ databases">
        <title>Phreatobacter aquaticus sp. nov.</title>
        <authorList>
            <person name="Choi A."/>
        </authorList>
    </citation>
    <scope>NUCLEOTIDE SEQUENCE [LARGE SCALE GENOMIC DNA]</scope>
    <source>
        <strain evidence="1 2">KCTC 52518</strain>
    </source>
</reference>
<evidence type="ECO:0000313" key="1">
    <source>
        <dbReference type="EMBL" id="QCI64802.1"/>
    </source>
</evidence>
<accession>A0A4D7B9T1</accession>
<dbReference type="Proteomes" id="UP000298781">
    <property type="component" value="Chromosome"/>
</dbReference>
<proteinExistence type="predicted"/>
<dbReference type="EMBL" id="CP039690">
    <property type="protein sequence ID" value="QCI64802.1"/>
    <property type="molecule type" value="Genomic_DNA"/>
</dbReference>
<protein>
    <recommendedName>
        <fullName evidence="3">HdeA/HdeB family protein</fullName>
    </recommendedName>
</protein>
<organism evidence="1 2">
    <name type="scientific">Phreatobacter stygius</name>
    <dbReference type="NCBI Taxonomy" id="1940610"/>
    <lineage>
        <taxon>Bacteria</taxon>
        <taxon>Pseudomonadati</taxon>
        <taxon>Pseudomonadota</taxon>
        <taxon>Alphaproteobacteria</taxon>
        <taxon>Hyphomicrobiales</taxon>
        <taxon>Phreatobacteraceae</taxon>
        <taxon>Phreatobacter</taxon>
    </lineage>
</organism>
<dbReference type="OrthoDB" id="8239644at2"/>